<dbReference type="AlphaFoldDB" id="A0A2G8TGU8"/>
<name>A0A2G8TGU8_9BURK</name>
<sequence>MLHFSPRDSLRLLAQNTAYARRIDNRAGIDAYADRQLHRSLLYRHLWQHGRSMSLAWSADRTRNPDVLDKTLTFKLQWEM</sequence>
<organism evidence="1 2">
    <name type="scientific">Massilia eurypsychrophila</name>
    <dbReference type="NCBI Taxonomy" id="1485217"/>
    <lineage>
        <taxon>Bacteria</taxon>
        <taxon>Pseudomonadati</taxon>
        <taxon>Pseudomonadota</taxon>
        <taxon>Betaproteobacteria</taxon>
        <taxon>Burkholderiales</taxon>
        <taxon>Oxalobacteraceae</taxon>
        <taxon>Telluria group</taxon>
        <taxon>Massilia</taxon>
    </lineage>
</organism>
<proteinExistence type="predicted"/>
<protein>
    <submittedName>
        <fullName evidence="1">Uncharacterized protein</fullName>
    </submittedName>
</protein>
<dbReference type="EMBL" id="PDOC01000004">
    <property type="protein sequence ID" value="PIL45272.1"/>
    <property type="molecule type" value="Genomic_DNA"/>
</dbReference>
<accession>A0A2G8TGU8</accession>
<reference evidence="1 2" key="1">
    <citation type="submission" date="2017-10" db="EMBL/GenBank/DDBJ databases">
        <title>Massilia psychrophilum sp. nov., a novel purple-pigmented bacterium isolated from Tianshan glacier, Xinjiang Municipality, China.</title>
        <authorList>
            <person name="Wang H."/>
        </authorList>
    </citation>
    <scope>NUCLEOTIDE SEQUENCE [LARGE SCALE GENOMIC DNA]</scope>
    <source>
        <strain evidence="1 2">JCM 30074</strain>
    </source>
</reference>
<comment type="caution">
    <text evidence="1">The sequence shown here is derived from an EMBL/GenBank/DDBJ whole genome shotgun (WGS) entry which is preliminary data.</text>
</comment>
<dbReference type="Proteomes" id="UP000230390">
    <property type="component" value="Unassembled WGS sequence"/>
</dbReference>
<keyword evidence="2" id="KW-1185">Reference proteome</keyword>
<evidence type="ECO:0000313" key="1">
    <source>
        <dbReference type="EMBL" id="PIL45272.1"/>
    </source>
</evidence>
<evidence type="ECO:0000313" key="2">
    <source>
        <dbReference type="Proteomes" id="UP000230390"/>
    </source>
</evidence>
<gene>
    <name evidence="1" type="ORF">CR105_08805</name>
</gene>